<evidence type="ECO:0000259" key="1">
    <source>
        <dbReference type="Pfam" id="PF07238"/>
    </source>
</evidence>
<dbReference type="Pfam" id="PF07238">
    <property type="entry name" value="PilZ"/>
    <property type="match status" value="1"/>
</dbReference>
<name>E8MDJ7_PHOS4</name>
<dbReference type="OrthoDB" id="5894630at2"/>
<sequence>MNDVEQKRKFYRLKYPRRGRPSVRFSQELFHVSEVSEGGIRVIMNNFSNLYKGLSMKGVLSLHNDCEVSIEGAVLRFDDQEVIVQLKKGPSFKNMVEEQRHIRKNYPRHFERLRVQAA</sequence>
<dbReference type="EMBL" id="AEVT01000122">
    <property type="protein sequence ID" value="EGA67983.1"/>
    <property type="molecule type" value="Genomic_DNA"/>
</dbReference>
<dbReference type="RefSeq" id="WP_008081665.1">
    <property type="nucleotide sequence ID" value="NZ_AEVT01000122.1"/>
</dbReference>
<dbReference type="SUPFAM" id="SSF141371">
    <property type="entry name" value="PilZ domain-like"/>
    <property type="match status" value="1"/>
</dbReference>
<dbReference type="GeneID" id="95571590"/>
<feature type="domain" description="PilZ" evidence="1">
    <location>
        <begin position="6"/>
        <end position="100"/>
    </location>
</feature>
<proteinExistence type="predicted"/>
<protein>
    <recommendedName>
        <fullName evidence="1">PilZ domain-containing protein</fullName>
    </recommendedName>
</protein>
<evidence type="ECO:0000313" key="2">
    <source>
        <dbReference type="EMBL" id="EGA67983.1"/>
    </source>
</evidence>
<gene>
    <name evidence="2" type="ORF">VISI1226_08659</name>
</gene>
<accession>E8MDJ7</accession>
<dbReference type="eggNOG" id="ENOG502ZHR0">
    <property type="taxonomic scope" value="Bacteria"/>
</dbReference>
<dbReference type="InterPro" id="IPR009875">
    <property type="entry name" value="PilZ_domain"/>
</dbReference>
<dbReference type="GO" id="GO:0035438">
    <property type="term" value="F:cyclic-di-GMP binding"/>
    <property type="evidence" value="ECO:0007669"/>
    <property type="project" value="InterPro"/>
</dbReference>
<reference evidence="2 3" key="1">
    <citation type="journal article" date="2012" name="Int. J. Syst. Evol. Microbiol.">
        <title>Vibrio caribbeanicus sp. nov., isolated from the marine sponge Scleritoderma cyanea.</title>
        <authorList>
            <person name="Hoffmann M."/>
            <person name="Monday S.R."/>
            <person name="Allard M.W."/>
            <person name="Strain E.A."/>
            <person name="Whittaker P."/>
            <person name="Naum M."/>
            <person name="McCarthy P.J."/>
            <person name="Lopez J.V."/>
            <person name="Fischer M."/>
            <person name="Brown E.W."/>
        </authorList>
    </citation>
    <scope>NUCLEOTIDE SEQUENCE [LARGE SCALE GENOMIC DNA]</scope>
    <source>
        <strain evidence="3">DSMZ 21326</strain>
    </source>
</reference>
<dbReference type="Proteomes" id="UP000006228">
    <property type="component" value="Unassembled WGS sequence"/>
</dbReference>
<evidence type="ECO:0000313" key="3">
    <source>
        <dbReference type="Proteomes" id="UP000006228"/>
    </source>
</evidence>
<comment type="caution">
    <text evidence="2">The sequence shown here is derived from an EMBL/GenBank/DDBJ whole genome shotgun (WGS) entry which is preliminary data.</text>
</comment>
<organism evidence="2 3">
    <name type="scientific">Vibrio sinaloensis DSM 21326</name>
    <dbReference type="NCBI Taxonomy" id="945550"/>
    <lineage>
        <taxon>Bacteria</taxon>
        <taxon>Pseudomonadati</taxon>
        <taxon>Pseudomonadota</taxon>
        <taxon>Gammaproteobacteria</taxon>
        <taxon>Vibrionales</taxon>
        <taxon>Vibrionaceae</taxon>
        <taxon>Vibrio</taxon>
        <taxon>Vibrio oreintalis group</taxon>
    </lineage>
</organism>
<dbReference type="AlphaFoldDB" id="E8MDJ7"/>